<dbReference type="CDD" id="cd10283">
    <property type="entry name" value="MnuA_DNase1-like"/>
    <property type="match status" value="1"/>
</dbReference>
<dbReference type="RefSeq" id="WP_142087528.1">
    <property type="nucleotide sequence ID" value="NZ_CP035485.1"/>
</dbReference>
<evidence type="ECO:0000256" key="2">
    <source>
        <dbReference type="SAM" id="SignalP"/>
    </source>
</evidence>
<feature type="region of interest" description="Disordered" evidence="1">
    <location>
        <begin position="512"/>
        <end position="544"/>
    </location>
</feature>
<feature type="chain" id="PRO_5022149510" evidence="2">
    <location>
        <begin position="29"/>
        <end position="796"/>
    </location>
</feature>
<organism evidence="6 7">
    <name type="scientific">Salicibibacter halophilus</name>
    <dbReference type="NCBI Taxonomy" id="2502791"/>
    <lineage>
        <taxon>Bacteria</taxon>
        <taxon>Bacillati</taxon>
        <taxon>Bacillota</taxon>
        <taxon>Bacilli</taxon>
        <taxon>Bacillales</taxon>
        <taxon>Bacillaceae</taxon>
        <taxon>Salicibibacter</taxon>
    </lineage>
</organism>
<evidence type="ECO:0000313" key="6">
    <source>
        <dbReference type="EMBL" id="QDI90421.1"/>
    </source>
</evidence>
<evidence type="ECO:0000259" key="3">
    <source>
        <dbReference type="Pfam" id="PF03372"/>
    </source>
</evidence>
<evidence type="ECO:0000313" key="7">
    <source>
        <dbReference type="Proteomes" id="UP000319756"/>
    </source>
</evidence>
<dbReference type="PANTHER" id="PTHR42834">
    <property type="entry name" value="ENDONUCLEASE/EXONUCLEASE/PHOSPHATASE FAMILY PROTEIN (AFU_ORTHOLOGUE AFUA_3G09210)"/>
    <property type="match status" value="1"/>
</dbReference>
<evidence type="ECO:0000259" key="5">
    <source>
        <dbReference type="Pfam" id="PF22888"/>
    </source>
</evidence>
<dbReference type="EMBL" id="CP035485">
    <property type="protein sequence ID" value="QDI90421.1"/>
    <property type="molecule type" value="Genomic_DNA"/>
</dbReference>
<dbReference type="Pfam" id="PF22888">
    <property type="entry name" value="FIMAH"/>
    <property type="match status" value="1"/>
</dbReference>
<dbReference type="PANTHER" id="PTHR42834:SF1">
    <property type="entry name" value="ENDONUCLEASE_EXONUCLEASE_PHOSPHATASE FAMILY PROTEIN (AFU_ORTHOLOGUE AFUA_3G09210)"/>
    <property type="match status" value="1"/>
</dbReference>
<dbReference type="Pfam" id="PF19886">
    <property type="entry name" value="DUF6359"/>
    <property type="match status" value="1"/>
</dbReference>
<keyword evidence="2" id="KW-0732">Signal</keyword>
<feature type="signal peptide" evidence="2">
    <location>
        <begin position="1"/>
        <end position="28"/>
    </location>
</feature>
<evidence type="ECO:0000256" key="1">
    <source>
        <dbReference type="SAM" id="MobiDB-lite"/>
    </source>
</evidence>
<gene>
    <name evidence="6" type="ORF">EPH95_03850</name>
</gene>
<dbReference type="AlphaFoldDB" id="A0A514LGL9"/>
<dbReference type="OrthoDB" id="9801679at2"/>
<dbReference type="Gene3D" id="3.60.10.10">
    <property type="entry name" value="Endonuclease/exonuclease/phosphatase"/>
    <property type="match status" value="1"/>
</dbReference>
<evidence type="ECO:0000259" key="4">
    <source>
        <dbReference type="Pfam" id="PF19886"/>
    </source>
</evidence>
<feature type="domain" description="Endonuclease/exonuclease/phosphatase" evidence="3">
    <location>
        <begin position="408"/>
        <end position="698"/>
    </location>
</feature>
<dbReference type="CDD" id="cd04486">
    <property type="entry name" value="YhcR_OBF_like"/>
    <property type="match status" value="1"/>
</dbReference>
<dbReference type="InterPro" id="IPR045939">
    <property type="entry name" value="YhcR_N"/>
</dbReference>
<feature type="domain" description="FIMAH" evidence="5">
    <location>
        <begin position="713"/>
        <end position="793"/>
    </location>
</feature>
<dbReference type="KEGG" id="sale:EPH95_03850"/>
<dbReference type="Pfam" id="PF03372">
    <property type="entry name" value="Exo_endo_phos"/>
    <property type="match status" value="1"/>
</dbReference>
<feature type="domain" description="Endonuclease YhcR N-terminal" evidence="4">
    <location>
        <begin position="38"/>
        <end position="142"/>
    </location>
</feature>
<keyword evidence="7" id="KW-1185">Reference proteome</keyword>
<dbReference type="SUPFAM" id="SSF56219">
    <property type="entry name" value="DNase I-like"/>
    <property type="match status" value="1"/>
</dbReference>
<dbReference type="InterPro" id="IPR054470">
    <property type="entry name" value="FIMAH_dom"/>
</dbReference>
<dbReference type="InterPro" id="IPR036691">
    <property type="entry name" value="Endo/exonu/phosph_ase_sf"/>
</dbReference>
<reference evidence="7" key="1">
    <citation type="submission" date="2019-01" db="EMBL/GenBank/DDBJ databases">
        <title>Genomic analysis of Salicibibacter sp. NKC3-5.</title>
        <authorList>
            <person name="Oh Y.J."/>
        </authorList>
    </citation>
    <scope>NUCLEOTIDE SEQUENCE [LARGE SCALE GENOMIC DNA]</scope>
    <source>
        <strain evidence="7">NKC3-5</strain>
    </source>
</reference>
<dbReference type="GO" id="GO:0003824">
    <property type="term" value="F:catalytic activity"/>
    <property type="evidence" value="ECO:0007669"/>
    <property type="project" value="InterPro"/>
</dbReference>
<name>A0A514LGL9_9BACI</name>
<proteinExistence type="predicted"/>
<protein>
    <submittedName>
        <fullName evidence="6">Uncharacterized protein</fullName>
    </submittedName>
</protein>
<dbReference type="InterPro" id="IPR005135">
    <property type="entry name" value="Endo/exonuclease/phosphatase"/>
</dbReference>
<sequence>MRERMLKKSVYGVCIFAFLSVTAVSVQADANSSDDEHLTVDEAIADNDGSGTVEGYIVAHTIASDSYNFDEPFSNDYNFALADSSSETDSDSILPVQITADFRSGYGLQTNPGLIGEKIQVTGSLEAYFGGPGMQDPRNMQLEDEEEQEPIEDLRIHDIQGAEHRSPYEGELVADVEGIVTEIDDNGFYMQDPGPDGDIQTSEGIYVFQPSEQVEVGDLIHVDGLIDEYGYEGELTTTEIEPSEINIESSGNELPDPVIIGKDGYVQPTEHIASDGLSEFDPETYGIDYYESLEGMRVQLDDPEVVGPPAHDEIPVVVDNDVDKLRTEAGGLLLDGGDNYNPERMFIDAEGVNAKVGDQFDGSVIGVVDYDFGNFKIRPTETLPEVNDGGTEREVSSITPNEEELTVATYNVENFSAETDPERTADLAASINDHLHSPDIIGLVEVQDNNGPVDDGTTDASESYQTLIEAIESAGGPAYEFTDIAPEDNQDGGQPGGNIRVGYLYNPERVSLTDKPEGDATTAVDADEDGLTLNPGRVDPNNEAFEDSRKPLAAEFEFNDEEIVLINNHFNAKSPDDPLFGENQPPELVSEPQRLEQAEAVNDFVEDIKSTNDDANVMVMGDLNDFEFSPVLDIFTEAHLTNMVTELPEEERYTYNFEGNSQVLDHILVSDHLAENTEADIVNMNADFTEEDGRVSDHDPMLAQISFEETQVSDVITTVENQIEDGAFFDDQAPHDLTVHLTAVNHYENQEEGAKVIQHMESFKDLLNHQQEEELISNDALDLLHAQADHVIESWE</sequence>
<accession>A0A514LGL9</accession>
<dbReference type="Proteomes" id="UP000319756">
    <property type="component" value="Chromosome"/>
</dbReference>